<organism evidence="1 2">
    <name type="scientific">Lachnospira eligens</name>
    <dbReference type="NCBI Taxonomy" id="39485"/>
    <lineage>
        <taxon>Bacteria</taxon>
        <taxon>Bacillati</taxon>
        <taxon>Bacillota</taxon>
        <taxon>Clostridia</taxon>
        <taxon>Lachnospirales</taxon>
        <taxon>Lachnospiraceae</taxon>
        <taxon>Lachnospira</taxon>
    </lineage>
</organism>
<reference evidence="1 2" key="1">
    <citation type="submission" date="2015-09" db="EMBL/GenBank/DDBJ databases">
        <authorList>
            <consortium name="Pathogen Informatics"/>
        </authorList>
    </citation>
    <scope>NUCLEOTIDE SEQUENCE [LARGE SCALE GENOMIC DNA]</scope>
    <source>
        <strain evidence="1 2">2789STDY5834875</strain>
    </source>
</reference>
<accession>A0A174YU64</accession>
<evidence type="ECO:0000313" key="2">
    <source>
        <dbReference type="Proteomes" id="UP000095621"/>
    </source>
</evidence>
<dbReference type="RefSeq" id="WP_055216149.1">
    <property type="nucleotide sequence ID" value="NZ_CZBU01000005.1"/>
</dbReference>
<dbReference type="EMBL" id="CZBU01000005">
    <property type="protein sequence ID" value="CUQ78665.1"/>
    <property type="molecule type" value="Genomic_DNA"/>
</dbReference>
<evidence type="ECO:0008006" key="3">
    <source>
        <dbReference type="Google" id="ProtNLM"/>
    </source>
</evidence>
<dbReference type="AlphaFoldDB" id="A0A174YU64"/>
<dbReference type="Proteomes" id="UP000095621">
    <property type="component" value="Unassembled WGS sequence"/>
</dbReference>
<proteinExistence type="predicted"/>
<dbReference type="SUPFAM" id="SSF63825">
    <property type="entry name" value="YWTD domain"/>
    <property type="match status" value="1"/>
</dbReference>
<gene>
    <name evidence="1" type="ORF">ERS852490_02314</name>
</gene>
<protein>
    <recommendedName>
        <fullName evidence="3">DUF5050 domain-containing protein</fullName>
    </recommendedName>
</protein>
<sequence>MDKLKIDKKGYVTFYAAAEYNGKLYIADRDNRGLLEYDLTTGETIIKNVFMAENYMNNYWSAFTYKNEIWFVPLRDYQKFAIYNIDDNKITFMSFPKSEHRCDYVPFMDYQIVGKYVYLIPSYYDCILKIDLEIKAVTRISIGIEDYAGNGYPIIIAGVLMEDKIVMCPYNNEKVMVFDTNIDRVIECIELEYTKTYSNIEIYNDNVILIPDDLNNDICEVNIRNKSYEYKAILCEDKYKKLKYPGIIVDDNDIYFFPDNGTTILVYDYLNESMRYKEVYIKDSARTLKYAKGGILKQHLHIALSDDSKSPCMLISNGCVETIELKLPADFFVKELFMEMKEREKYDICNSANL</sequence>
<evidence type="ECO:0000313" key="1">
    <source>
        <dbReference type="EMBL" id="CUQ78665.1"/>
    </source>
</evidence>
<name>A0A174YU64_9FIRM</name>